<comment type="caution">
    <text evidence="7">The sequence shown here is derived from an EMBL/GenBank/DDBJ whole genome shotgun (WGS) entry which is preliminary data.</text>
</comment>
<dbReference type="Proteomes" id="UP001055115">
    <property type="component" value="Unassembled WGS sequence"/>
</dbReference>
<feature type="region of interest" description="Disordered" evidence="5">
    <location>
        <begin position="84"/>
        <end position="109"/>
    </location>
</feature>
<dbReference type="EMBL" id="BQXU01000022">
    <property type="protein sequence ID" value="GKT48129.1"/>
    <property type="molecule type" value="Genomic_DNA"/>
</dbReference>
<dbReference type="GeneID" id="73329112"/>
<dbReference type="PANTHER" id="PTHR34997">
    <property type="entry name" value="AM15"/>
    <property type="match status" value="1"/>
</dbReference>
<dbReference type="PANTHER" id="PTHR34997:SF2">
    <property type="entry name" value="LYSM DOMAIN-CONTAINING PROTEIN-RELATED"/>
    <property type="match status" value="1"/>
</dbReference>
<keyword evidence="3" id="KW-0843">Virulence</keyword>
<organism evidence="7 8">
    <name type="scientific">Colletotrichum spaethianum</name>
    <dbReference type="NCBI Taxonomy" id="700344"/>
    <lineage>
        <taxon>Eukaryota</taxon>
        <taxon>Fungi</taxon>
        <taxon>Dikarya</taxon>
        <taxon>Ascomycota</taxon>
        <taxon>Pezizomycotina</taxon>
        <taxon>Sordariomycetes</taxon>
        <taxon>Hypocreomycetidae</taxon>
        <taxon>Glomerellales</taxon>
        <taxon>Glomerellaceae</taxon>
        <taxon>Colletotrichum</taxon>
        <taxon>Colletotrichum spaethianum species complex</taxon>
    </lineage>
</organism>
<feature type="domain" description="LysM" evidence="6">
    <location>
        <begin position="29"/>
        <end position="75"/>
    </location>
</feature>
<dbReference type="Gene3D" id="3.10.350.10">
    <property type="entry name" value="LysM domain"/>
    <property type="match status" value="1"/>
</dbReference>
<protein>
    <submittedName>
        <fullName evidence="7">LysM domain-containing protein</fullName>
    </submittedName>
</protein>
<keyword evidence="1" id="KW-0147">Chitin-binding</keyword>
<evidence type="ECO:0000313" key="7">
    <source>
        <dbReference type="EMBL" id="GKT48129.1"/>
    </source>
</evidence>
<dbReference type="RefSeq" id="XP_049130479.1">
    <property type="nucleotide sequence ID" value="XM_049274522.1"/>
</dbReference>
<dbReference type="InterPro" id="IPR036779">
    <property type="entry name" value="LysM_dom_sf"/>
</dbReference>
<dbReference type="InterPro" id="IPR052210">
    <property type="entry name" value="LysM1-like"/>
</dbReference>
<sequence>MRTTPVPEQTEPAAEDLPKQESMASDCTSFWLVSSADTCSSIASQGDITLADFKAWNPAAEDACDCLEPDFYVCVGWGAGTNTGKSSSATVPSTTTTSGAVATPTPIQDGMVSGRNEMFVIS</sequence>
<gene>
    <name evidence="7" type="ORF">ColSpa_08310</name>
</gene>
<evidence type="ECO:0000256" key="2">
    <source>
        <dbReference type="ARBA" id="ARBA00022729"/>
    </source>
</evidence>
<feature type="compositionally biased region" description="Low complexity" evidence="5">
    <location>
        <begin position="86"/>
        <end position="106"/>
    </location>
</feature>
<dbReference type="AlphaFoldDB" id="A0AA37P9I7"/>
<dbReference type="SUPFAM" id="SSF54106">
    <property type="entry name" value="LysM domain"/>
    <property type="match status" value="1"/>
</dbReference>
<keyword evidence="8" id="KW-1185">Reference proteome</keyword>
<accession>A0AA37P9I7</accession>
<evidence type="ECO:0000256" key="4">
    <source>
        <dbReference type="ARBA" id="ARBA00044955"/>
    </source>
</evidence>
<dbReference type="CDD" id="cd00118">
    <property type="entry name" value="LysM"/>
    <property type="match status" value="1"/>
</dbReference>
<evidence type="ECO:0000256" key="1">
    <source>
        <dbReference type="ARBA" id="ARBA00022669"/>
    </source>
</evidence>
<feature type="region of interest" description="Disordered" evidence="5">
    <location>
        <begin position="1"/>
        <end position="22"/>
    </location>
</feature>
<keyword evidence="2" id="KW-0732">Signal</keyword>
<proteinExistence type="inferred from homology"/>
<evidence type="ECO:0000256" key="5">
    <source>
        <dbReference type="SAM" id="MobiDB-lite"/>
    </source>
</evidence>
<name>A0AA37P9I7_9PEZI</name>
<dbReference type="PROSITE" id="PS51782">
    <property type="entry name" value="LYSM"/>
    <property type="match status" value="1"/>
</dbReference>
<reference evidence="7 8" key="1">
    <citation type="submission" date="2022-03" db="EMBL/GenBank/DDBJ databases">
        <title>Genome data of Colletotrichum spp.</title>
        <authorList>
            <person name="Utami Y.D."/>
            <person name="Hiruma K."/>
        </authorList>
    </citation>
    <scope>NUCLEOTIDE SEQUENCE [LARGE SCALE GENOMIC DNA]</scope>
    <source>
        <strain evidence="7 8">MAFF 239500</strain>
    </source>
</reference>
<comment type="similarity">
    <text evidence="4">Belongs to the secreted LysM effector family.</text>
</comment>
<dbReference type="GO" id="GO:0008061">
    <property type="term" value="F:chitin binding"/>
    <property type="evidence" value="ECO:0007669"/>
    <property type="project" value="UniProtKB-KW"/>
</dbReference>
<evidence type="ECO:0000313" key="8">
    <source>
        <dbReference type="Proteomes" id="UP001055115"/>
    </source>
</evidence>
<evidence type="ECO:0000256" key="3">
    <source>
        <dbReference type="ARBA" id="ARBA00023026"/>
    </source>
</evidence>
<dbReference type="InterPro" id="IPR018392">
    <property type="entry name" value="LysM"/>
</dbReference>
<evidence type="ECO:0000259" key="6">
    <source>
        <dbReference type="PROSITE" id="PS51782"/>
    </source>
</evidence>